<dbReference type="InterPro" id="IPR032774">
    <property type="entry name" value="WG_beta_rep"/>
</dbReference>
<reference evidence="2 3" key="1">
    <citation type="journal article" date="2013" name="Int. J. Syst. Evol. Microbiol.">
        <title>Aquimarina gracilis sp. nov., isolated from the gut microflora of a mussel, Mytilus coruscus, and emended description of Aquimarina spongiae.</title>
        <authorList>
            <person name="Park S.C."/>
            <person name="Choe H.N."/>
            <person name="Baik K.S."/>
            <person name="Seong C.N."/>
        </authorList>
    </citation>
    <scope>NUCLEOTIDE SEQUENCE [LARGE SCALE GENOMIC DNA]</scope>
    <source>
        <strain evidence="2 3">PSC32</strain>
    </source>
</reference>
<protein>
    <submittedName>
        <fullName evidence="2">WG repeat-containing protein</fullName>
    </submittedName>
</protein>
<feature type="chain" id="PRO_5047416457" evidence="1">
    <location>
        <begin position="21"/>
        <end position="207"/>
    </location>
</feature>
<evidence type="ECO:0000313" key="2">
    <source>
        <dbReference type="EMBL" id="MEB3344992.1"/>
    </source>
</evidence>
<dbReference type="Pfam" id="PF14903">
    <property type="entry name" value="WG_beta_rep"/>
    <property type="match status" value="2"/>
</dbReference>
<organism evidence="2 3">
    <name type="scientific">Aquimarina gracilis</name>
    <dbReference type="NCBI Taxonomy" id="874422"/>
    <lineage>
        <taxon>Bacteria</taxon>
        <taxon>Pseudomonadati</taxon>
        <taxon>Bacteroidota</taxon>
        <taxon>Flavobacteriia</taxon>
        <taxon>Flavobacteriales</taxon>
        <taxon>Flavobacteriaceae</taxon>
        <taxon>Aquimarina</taxon>
    </lineage>
</organism>
<accession>A0ABU5ZUD1</accession>
<name>A0ABU5ZUD1_9FLAO</name>
<dbReference type="EMBL" id="JAYKLX010000003">
    <property type="protein sequence ID" value="MEB3344992.1"/>
    <property type="molecule type" value="Genomic_DNA"/>
</dbReference>
<evidence type="ECO:0000313" key="3">
    <source>
        <dbReference type="Proteomes" id="UP001327027"/>
    </source>
</evidence>
<comment type="caution">
    <text evidence="2">The sequence shown here is derived from an EMBL/GenBank/DDBJ whole genome shotgun (WGS) entry which is preliminary data.</text>
</comment>
<dbReference type="Proteomes" id="UP001327027">
    <property type="component" value="Unassembled WGS sequence"/>
</dbReference>
<gene>
    <name evidence="2" type="ORF">U6A24_05950</name>
</gene>
<proteinExistence type="predicted"/>
<sequence>MKRILIIIACLLLLPVTGSSQVLENIDQITPFHEDLAAIRKGDKWAFINTKGDVVIDYREDLVISPATENANYPYFSDGKCLIKQKINGVDYYGYIGATGKITIKPQFLNATNFNNGHAIVLRVAKEELGKNDLLDKKVVSYSYDEMVIDASGNSKTFLLGPTHLIYKKDRLRKPPMIQSHFLAPNLIATKSKNNSWTLYTLQTSTN</sequence>
<evidence type="ECO:0000256" key="1">
    <source>
        <dbReference type="SAM" id="SignalP"/>
    </source>
</evidence>
<dbReference type="RefSeq" id="WP_324179028.1">
    <property type="nucleotide sequence ID" value="NZ_BAABAW010000008.1"/>
</dbReference>
<keyword evidence="3" id="KW-1185">Reference proteome</keyword>
<feature type="signal peptide" evidence="1">
    <location>
        <begin position="1"/>
        <end position="20"/>
    </location>
</feature>
<keyword evidence="1" id="KW-0732">Signal</keyword>